<dbReference type="Pfam" id="PF12826">
    <property type="entry name" value="HHH_2"/>
    <property type="match status" value="1"/>
</dbReference>
<feature type="active site" description="N6-AMP-lysine intermediate" evidence="14">
    <location>
        <position position="122"/>
    </location>
</feature>
<keyword evidence="14" id="KW-0464">Manganese</keyword>
<dbReference type="PANTHER" id="PTHR23389:SF9">
    <property type="entry name" value="DNA LIGASE"/>
    <property type="match status" value="1"/>
</dbReference>
<evidence type="ECO:0000313" key="17">
    <source>
        <dbReference type="EMBL" id="QCF25911.1"/>
    </source>
</evidence>
<keyword evidence="10 14" id="KW-0520">NAD</keyword>
<dbReference type="FunFam" id="3.30.470.30:FF:000001">
    <property type="entry name" value="DNA ligase"/>
    <property type="match status" value="1"/>
</dbReference>
<dbReference type="SUPFAM" id="SSF56091">
    <property type="entry name" value="DNA ligase/mRNA capping enzyme, catalytic domain"/>
    <property type="match status" value="1"/>
</dbReference>
<dbReference type="SMART" id="SM00292">
    <property type="entry name" value="BRCT"/>
    <property type="match status" value="1"/>
</dbReference>
<dbReference type="PROSITE" id="PS01055">
    <property type="entry name" value="DNA_LIGASE_N1"/>
    <property type="match status" value="1"/>
</dbReference>
<protein>
    <recommendedName>
        <fullName evidence="3 14">DNA ligase</fullName>
        <ecNumber evidence="2 14">6.5.1.2</ecNumber>
    </recommendedName>
    <alternativeName>
        <fullName evidence="14">Polydeoxyribonucleotide synthase [NAD(+)]</fullName>
    </alternativeName>
</protein>
<dbReference type="FunFam" id="2.40.50.140:FF:000012">
    <property type="entry name" value="DNA ligase"/>
    <property type="match status" value="1"/>
</dbReference>
<name>A0A4P7XG13_9ALTE</name>
<dbReference type="Gene3D" id="6.20.10.30">
    <property type="match status" value="1"/>
</dbReference>
<keyword evidence="9 14" id="KW-0460">Magnesium</keyword>
<dbReference type="Gene3D" id="1.10.287.610">
    <property type="entry name" value="Helix hairpin bin"/>
    <property type="match status" value="1"/>
</dbReference>
<keyword evidence="18" id="KW-1185">Reference proteome</keyword>
<dbReference type="OrthoDB" id="9759736at2"/>
<keyword evidence="8 14" id="KW-0862">Zinc</keyword>
<evidence type="ECO:0000256" key="14">
    <source>
        <dbReference type="HAMAP-Rule" id="MF_01588"/>
    </source>
</evidence>
<dbReference type="InterPro" id="IPR010994">
    <property type="entry name" value="RuvA_2-like"/>
</dbReference>
<feature type="binding site" evidence="14">
    <location>
        <begin position="88"/>
        <end position="89"/>
    </location>
    <ligand>
        <name>NAD(+)</name>
        <dbReference type="ChEBI" id="CHEBI:57540"/>
    </ligand>
</feature>
<evidence type="ECO:0000256" key="4">
    <source>
        <dbReference type="ARBA" id="ARBA00022598"/>
    </source>
</evidence>
<comment type="similarity">
    <text evidence="13 14">Belongs to the NAD-dependent DNA ligase family. LigA subfamily.</text>
</comment>
<feature type="binding site" evidence="14">
    <location>
        <position position="120"/>
    </location>
    <ligand>
        <name>NAD(+)</name>
        <dbReference type="ChEBI" id="CHEBI:57540"/>
    </ligand>
</feature>
<feature type="binding site" evidence="14">
    <location>
        <position position="297"/>
    </location>
    <ligand>
        <name>NAD(+)</name>
        <dbReference type="ChEBI" id="CHEBI:57540"/>
    </ligand>
</feature>
<evidence type="ECO:0000256" key="5">
    <source>
        <dbReference type="ARBA" id="ARBA00022705"/>
    </source>
</evidence>
<evidence type="ECO:0000256" key="15">
    <source>
        <dbReference type="RuleBase" id="RU000618"/>
    </source>
</evidence>
<dbReference type="InterPro" id="IPR001679">
    <property type="entry name" value="DNA_ligase"/>
</dbReference>
<dbReference type="InterPro" id="IPR004150">
    <property type="entry name" value="NAD_DNA_ligase_OB"/>
</dbReference>
<dbReference type="SMART" id="SM00278">
    <property type="entry name" value="HhH1"/>
    <property type="match status" value="3"/>
</dbReference>
<evidence type="ECO:0000256" key="3">
    <source>
        <dbReference type="ARBA" id="ARBA00013308"/>
    </source>
</evidence>
<dbReference type="CDD" id="cd00114">
    <property type="entry name" value="LIGANc"/>
    <property type="match status" value="1"/>
</dbReference>
<dbReference type="FunFam" id="1.10.150.20:FF:000006">
    <property type="entry name" value="DNA ligase"/>
    <property type="match status" value="1"/>
</dbReference>
<evidence type="ECO:0000256" key="11">
    <source>
        <dbReference type="ARBA" id="ARBA00023204"/>
    </source>
</evidence>
<evidence type="ECO:0000256" key="6">
    <source>
        <dbReference type="ARBA" id="ARBA00022723"/>
    </source>
</evidence>
<dbReference type="CDD" id="cd17748">
    <property type="entry name" value="BRCT_DNA_ligase_like"/>
    <property type="match status" value="1"/>
</dbReference>
<dbReference type="InterPro" id="IPR041663">
    <property type="entry name" value="DisA/LigA_HHH"/>
</dbReference>
<evidence type="ECO:0000256" key="1">
    <source>
        <dbReference type="ARBA" id="ARBA00004067"/>
    </source>
</evidence>
<evidence type="ECO:0000256" key="13">
    <source>
        <dbReference type="ARBA" id="ARBA00060881"/>
    </source>
</evidence>
<comment type="cofactor">
    <cofactor evidence="14">
        <name>Mg(2+)</name>
        <dbReference type="ChEBI" id="CHEBI:18420"/>
    </cofactor>
    <cofactor evidence="14">
        <name>Mn(2+)</name>
        <dbReference type="ChEBI" id="CHEBI:29035"/>
    </cofactor>
</comment>
<dbReference type="GO" id="GO:0003911">
    <property type="term" value="F:DNA ligase (NAD+) activity"/>
    <property type="evidence" value="ECO:0007669"/>
    <property type="project" value="UniProtKB-UniRule"/>
</dbReference>
<dbReference type="KEGG" id="hmi:soil367_08255"/>
<dbReference type="Pfam" id="PF14520">
    <property type="entry name" value="HHH_5"/>
    <property type="match status" value="1"/>
</dbReference>
<reference evidence="17 18" key="1">
    <citation type="submission" date="2018-07" db="EMBL/GenBank/DDBJ databases">
        <title>Marsedoiliclastica nanhaica gen. nov. sp. nov., a novel marine hydrocarbonoclastic bacterium isolated from an in-situ enriched hydrocarbon-degrading consortium in deep-sea sediment.</title>
        <authorList>
            <person name="Dong C."/>
            <person name="Ma T."/>
            <person name="Liu R."/>
            <person name="Shao Z."/>
        </authorList>
    </citation>
    <scope>NUCLEOTIDE SEQUENCE [LARGE SCALE GENOMIC DNA]</scope>
    <source>
        <strain evidence="18">soil36-7</strain>
    </source>
</reference>
<dbReference type="Gene3D" id="3.30.470.30">
    <property type="entry name" value="DNA ligase/mRNA capping enzyme"/>
    <property type="match status" value="1"/>
</dbReference>
<keyword evidence="5 14" id="KW-0235">DNA replication</keyword>
<feature type="domain" description="BRCT" evidence="16">
    <location>
        <begin position="597"/>
        <end position="681"/>
    </location>
</feature>
<dbReference type="EC" id="6.5.1.2" evidence="2 14"/>
<dbReference type="Gene3D" id="3.40.50.10190">
    <property type="entry name" value="BRCT domain"/>
    <property type="match status" value="1"/>
</dbReference>
<proteinExistence type="inferred from homology"/>
<dbReference type="SUPFAM" id="SSF52113">
    <property type="entry name" value="BRCT domain"/>
    <property type="match status" value="1"/>
</dbReference>
<dbReference type="GO" id="GO:0006281">
    <property type="term" value="P:DNA repair"/>
    <property type="evidence" value="ECO:0007669"/>
    <property type="project" value="UniProtKB-KW"/>
</dbReference>
<dbReference type="PANTHER" id="PTHR23389">
    <property type="entry name" value="CHROMOSOME TRANSMISSION FIDELITY FACTOR 18"/>
    <property type="match status" value="1"/>
</dbReference>
<evidence type="ECO:0000259" key="16">
    <source>
        <dbReference type="PROSITE" id="PS50172"/>
    </source>
</evidence>
<feature type="binding site" evidence="14">
    <location>
        <position position="415"/>
    </location>
    <ligand>
        <name>Zn(2+)</name>
        <dbReference type="ChEBI" id="CHEBI:29105"/>
    </ligand>
</feature>
<dbReference type="GO" id="GO:0003677">
    <property type="term" value="F:DNA binding"/>
    <property type="evidence" value="ECO:0007669"/>
    <property type="project" value="InterPro"/>
</dbReference>
<dbReference type="PIRSF" id="PIRSF001604">
    <property type="entry name" value="LigA"/>
    <property type="match status" value="1"/>
</dbReference>
<feature type="binding site" evidence="14">
    <location>
        <position position="180"/>
    </location>
    <ligand>
        <name>NAD(+)</name>
        <dbReference type="ChEBI" id="CHEBI:57540"/>
    </ligand>
</feature>
<dbReference type="Pfam" id="PF03120">
    <property type="entry name" value="OB_DNA_ligase"/>
    <property type="match status" value="1"/>
</dbReference>
<dbReference type="EMBL" id="CP031093">
    <property type="protein sequence ID" value="QCF25911.1"/>
    <property type="molecule type" value="Genomic_DNA"/>
</dbReference>
<dbReference type="InterPro" id="IPR001357">
    <property type="entry name" value="BRCT_dom"/>
</dbReference>
<dbReference type="Pfam" id="PF01653">
    <property type="entry name" value="DNA_ligase_aden"/>
    <property type="match status" value="1"/>
</dbReference>
<dbReference type="InterPro" id="IPR012340">
    <property type="entry name" value="NA-bd_OB-fold"/>
</dbReference>
<feature type="binding site" evidence="14">
    <location>
        <begin position="39"/>
        <end position="43"/>
    </location>
    <ligand>
        <name>NAD(+)</name>
        <dbReference type="ChEBI" id="CHEBI:57540"/>
    </ligand>
</feature>
<comment type="function">
    <text evidence="1 14">DNA ligase that catalyzes the formation of phosphodiester linkages between 5'-phosphoryl and 3'-hydroxyl groups in double-stranded DNA using NAD as a coenzyme and as the energy source for the reaction. It is essential for DNA replication and repair of damaged DNA.</text>
</comment>
<dbReference type="SUPFAM" id="SSF50249">
    <property type="entry name" value="Nucleic acid-binding proteins"/>
    <property type="match status" value="1"/>
</dbReference>
<dbReference type="GO" id="GO:0006260">
    <property type="term" value="P:DNA replication"/>
    <property type="evidence" value="ECO:0007669"/>
    <property type="project" value="UniProtKB-KW"/>
</dbReference>
<dbReference type="FunFam" id="1.10.287.610:FF:000002">
    <property type="entry name" value="DNA ligase"/>
    <property type="match status" value="1"/>
</dbReference>
<feature type="binding site" evidence="14">
    <location>
        <position position="321"/>
    </location>
    <ligand>
        <name>NAD(+)</name>
        <dbReference type="ChEBI" id="CHEBI:57540"/>
    </ligand>
</feature>
<dbReference type="NCBIfam" id="NF005932">
    <property type="entry name" value="PRK07956.1"/>
    <property type="match status" value="1"/>
</dbReference>
<evidence type="ECO:0000256" key="8">
    <source>
        <dbReference type="ARBA" id="ARBA00022833"/>
    </source>
</evidence>
<dbReference type="Gene3D" id="2.40.50.140">
    <property type="entry name" value="Nucleic acid-binding proteins"/>
    <property type="match status" value="1"/>
</dbReference>
<sequence>MAAPNNAPRAVQERVTQLRTELDDHNYRYYVLDDPSIADVDYDRLLRELSDLEQAHPELVTQDSPTQRVGATPDSPFAPVSHEVPMLSLANAFDAGELEDFDRRVRERVGAAGDIEYACEPKLDGLAVSVLYEDGRLVRAATRGDGYVGEDITANVKTIGSVPLRLRGDAFPRKLEVRGEVYMPKAGFERLNRALAENGEKKFVNPRNAAAGSLRNKDPRVAAQRPLELCCYSVAVNNSAELPDTHSELLEQLRRYGFRISAELAVVSGFQACLEFYRQLEAKRERLAYEIDGIVFKVNDLGLQEELGFVSRAPRWAIAYKFPAQEAGTRVRSVEFQVGRTGAITPVARLEPVFVGGVTVSNATLHNMDEIERLGLRIGDHVIIRRAGDVIPQVVKVVLEKRPEGTEPVEFPTACPACGSEIEQAEGEVVARCSGGLVCPAQRKEEIRHFVSRKALDIEGLGERWIEILVEQGIVGSVADIFTLDKETLVGLERMGEKSAENLLASIKASSRPELHRFLYALGIREVGEATAKALAQHFGSLGAIQAADQEALQAVADVGPVVAAHVETFFRQPHNQDVIDALMRYGIEVQDPPENTGGEPLKGRTYVLTGTLDSLTRDEAKGYLESLGAKVSGSVSGKTYAVVAGADAGSKLTKAEKLAVPVLGEADLLELLREHGIETH</sequence>
<dbReference type="RefSeq" id="WP_136548639.1">
    <property type="nucleotide sequence ID" value="NZ_CP031093.1"/>
</dbReference>
<dbReference type="SMART" id="SM00532">
    <property type="entry name" value="LIGANc"/>
    <property type="match status" value="1"/>
</dbReference>
<dbReference type="Gene3D" id="1.10.150.20">
    <property type="entry name" value="5' to 3' exonuclease, C-terminal subdomain"/>
    <property type="match status" value="2"/>
</dbReference>
<dbReference type="InterPro" id="IPR003583">
    <property type="entry name" value="Hlx-hairpin-Hlx_DNA-bd_motif"/>
</dbReference>
<evidence type="ECO:0000313" key="18">
    <source>
        <dbReference type="Proteomes" id="UP000298049"/>
    </source>
</evidence>
<dbReference type="PROSITE" id="PS50172">
    <property type="entry name" value="BRCT"/>
    <property type="match status" value="1"/>
</dbReference>
<evidence type="ECO:0000256" key="10">
    <source>
        <dbReference type="ARBA" id="ARBA00023027"/>
    </source>
</evidence>
<keyword evidence="6 14" id="KW-0479">Metal-binding</keyword>
<dbReference type="Pfam" id="PF03119">
    <property type="entry name" value="DNA_ligase_ZBD"/>
    <property type="match status" value="1"/>
</dbReference>
<dbReference type="InterPro" id="IPR013839">
    <property type="entry name" value="DNAligase_adenylation"/>
</dbReference>
<comment type="caution">
    <text evidence="14">Lacks conserved residue(s) required for the propagation of feature annotation.</text>
</comment>
<keyword evidence="4 14" id="KW-0436">Ligase</keyword>
<dbReference type="GO" id="GO:0046872">
    <property type="term" value="F:metal ion binding"/>
    <property type="evidence" value="ECO:0007669"/>
    <property type="project" value="UniProtKB-KW"/>
</dbReference>
<dbReference type="AlphaFoldDB" id="A0A4P7XG13"/>
<feature type="binding site" evidence="14">
    <location>
        <position position="418"/>
    </location>
    <ligand>
        <name>Zn(2+)</name>
        <dbReference type="ChEBI" id="CHEBI:29105"/>
    </ligand>
</feature>
<dbReference type="Proteomes" id="UP000298049">
    <property type="component" value="Chromosome"/>
</dbReference>
<accession>A0A4P7XG13</accession>
<feature type="binding site" evidence="14">
    <location>
        <position position="143"/>
    </location>
    <ligand>
        <name>NAD(+)</name>
        <dbReference type="ChEBI" id="CHEBI:57540"/>
    </ligand>
</feature>
<dbReference type="InterPro" id="IPR013840">
    <property type="entry name" value="DNAligase_N"/>
</dbReference>
<dbReference type="InterPro" id="IPR036420">
    <property type="entry name" value="BRCT_dom_sf"/>
</dbReference>
<evidence type="ECO:0000256" key="7">
    <source>
        <dbReference type="ARBA" id="ARBA00022763"/>
    </source>
</evidence>
<dbReference type="NCBIfam" id="TIGR00575">
    <property type="entry name" value="dnlj"/>
    <property type="match status" value="1"/>
</dbReference>
<dbReference type="GO" id="GO:0005829">
    <property type="term" value="C:cytosol"/>
    <property type="evidence" value="ECO:0007669"/>
    <property type="project" value="TreeGrafter"/>
</dbReference>
<dbReference type="PROSITE" id="PS01056">
    <property type="entry name" value="DNA_LIGASE_N2"/>
    <property type="match status" value="1"/>
</dbReference>
<dbReference type="InterPro" id="IPR004149">
    <property type="entry name" value="Znf_DNAligase_C4"/>
</dbReference>
<evidence type="ECO:0000256" key="12">
    <source>
        <dbReference type="ARBA" id="ARBA00034005"/>
    </source>
</evidence>
<keyword evidence="11 14" id="KW-0234">DNA repair</keyword>
<dbReference type="InterPro" id="IPR018239">
    <property type="entry name" value="DNA_ligase_AS"/>
</dbReference>
<keyword evidence="7 14" id="KW-0227">DNA damage</keyword>
<feature type="binding site" evidence="14">
    <location>
        <position position="439"/>
    </location>
    <ligand>
        <name>Zn(2+)</name>
        <dbReference type="ChEBI" id="CHEBI:29105"/>
    </ligand>
</feature>
<dbReference type="SUPFAM" id="SSF47781">
    <property type="entry name" value="RuvA domain 2-like"/>
    <property type="match status" value="1"/>
</dbReference>
<dbReference type="HAMAP" id="MF_01588">
    <property type="entry name" value="DNA_ligase_A"/>
    <property type="match status" value="1"/>
</dbReference>
<dbReference type="Pfam" id="PF00533">
    <property type="entry name" value="BRCT"/>
    <property type="match status" value="1"/>
</dbReference>
<organism evidence="17 18">
    <name type="scientific">Hydrocarboniclastica marina</name>
    <dbReference type="NCBI Taxonomy" id="2259620"/>
    <lineage>
        <taxon>Bacteria</taxon>
        <taxon>Pseudomonadati</taxon>
        <taxon>Pseudomonadota</taxon>
        <taxon>Gammaproteobacteria</taxon>
        <taxon>Alteromonadales</taxon>
        <taxon>Alteromonadaceae</taxon>
        <taxon>Hydrocarboniclastica</taxon>
    </lineage>
</organism>
<comment type="catalytic activity">
    <reaction evidence="12 14 15">
        <text>NAD(+) + (deoxyribonucleotide)n-3'-hydroxyl + 5'-phospho-(deoxyribonucleotide)m = (deoxyribonucleotide)n+m + AMP + beta-nicotinamide D-nucleotide.</text>
        <dbReference type="EC" id="6.5.1.2"/>
    </reaction>
</comment>
<gene>
    <name evidence="14" type="primary">ligA</name>
    <name evidence="17" type="ORF">soil367_08255</name>
</gene>
<evidence type="ECO:0000256" key="9">
    <source>
        <dbReference type="ARBA" id="ARBA00022842"/>
    </source>
</evidence>
<evidence type="ECO:0000256" key="2">
    <source>
        <dbReference type="ARBA" id="ARBA00012722"/>
    </source>
</evidence>
<dbReference type="FunFam" id="1.10.150.20:FF:000007">
    <property type="entry name" value="DNA ligase"/>
    <property type="match status" value="1"/>
</dbReference>
<dbReference type="InterPro" id="IPR033136">
    <property type="entry name" value="DNA_ligase_CS"/>
</dbReference>